<dbReference type="SUPFAM" id="SSF52540">
    <property type="entry name" value="P-loop containing nucleoside triphosphate hydrolases"/>
    <property type="match status" value="1"/>
</dbReference>
<dbReference type="InterPro" id="IPR011990">
    <property type="entry name" value="TPR-like_helical_dom_sf"/>
</dbReference>
<organism evidence="1 2">
    <name type="scientific">Planobispora rosea</name>
    <dbReference type="NCBI Taxonomy" id="35762"/>
    <lineage>
        <taxon>Bacteria</taxon>
        <taxon>Bacillati</taxon>
        <taxon>Actinomycetota</taxon>
        <taxon>Actinomycetes</taxon>
        <taxon>Streptosporangiales</taxon>
        <taxon>Streptosporangiaceae</taxon>
        <taxon>Planobispora</taxon>
    </lineage>
</organism>
<name>A0A8J3SD80_PLARO</name>
<evidence type="ECO:0000313" key="2">
    <source>
        <dbReference type="Proteomes" id="UP000655044"/>
    </source>
</evidence>
<dbReference type="Proteomes" id="UP000655044">
    <property type="component" value="Unassembled WGS sequence"/>
</dbReference>
<dbReference type="AlphaFoldDB" id="A0A8J3SD80"/>
<evidence type="ECO:0000313" key="1">
    <source>
        <dbReference type="EMBL" id="GIH87598.1"/>
    </source>
</evidence>
<sequence length="697" mass="76181">MPLDRRETGNLPAETTRLVGRRAELAELRRLCERSRLVTVTGPGGVGKTRLALRAVAEMAPDLADGAWWVTLSPLELGASLPYAIAEALWLVNQTTDPMIEVLADYLAGREALLLWDTCEHLAEACAPVAERLLAAAPGLRILATSRRRLGAPSEETFALEPLSVEDGDAVALLAERAAEALPGFAVTVRNRQAVLRICRRLEGLPLAIELAAARLGEWPLEQLAARLDDRFAALETEAAAYSADPPWHQALRTAIGWSHQWCSPAERLLWARLSVFAGSFEADAAAQVCADAHLPAARIPDLLTALTDKSLLTWTLTGDGERYRMLDTLREFGAFWLAQLGEHDRMRRRHRDHYRTLARQGAAAWMGPEQFAWYDRVTAELDNLRAALEFALAEPEEHCAAELAGNLWFCWICCGFPQEGRHYLERALAVDTELSPERTQALWACGMVLVALGDGEGARTRGAECVAAAESLGDARLREHGLMTAVSAMLLDDPARGPASHDHRIAEIPLREDELTLPPISARQARAIMLTAAGRTDEAVAALQDLRAVCARYGERWARAYCEAFLARAELARGSPHAADVYARSSLEVRHRLRDRLGAAMALDVLACAAADTGRAERAAWLLGLAQRLWDTLGRPQAGIPEWVAARQACEKQALGALGDHAYRRAFRSGHGTDLDTGVAYALSDLDVRPPRPTGT</sequence>
<dbReference type="PRINTS" id="PR00364">
    <property type="entry name" value="DISEASERSIST"/>
</dbReference>
<dbReference type="InterPro" id="IPR027417">
    <property type="entry name" value="P-loop_NTPase"/>
</dbReference>
<proteinExistence type="predicted"/>
<protein>
    <submittedName>
        <fullName evidence="1">Uncharacterized protein</fullName>
    </submittedName>
</protein>
<dbReference type="PANTHER" id="PTHR47691">
    <property type="entry name" value="REGULATOR-RELATED"/>
    <property type="match status" value="1"/>
</dbReference>
<keyword evidence="2" id="KW-1185">Reference proteome</keyword>
<dbReference type="Gene3D" id="3.40.50.300">
    <property type="entry name" value="P-loop containing nucleotide triphosphate hydrolases"/>
    <property type="match status" value="1"/>
</dbReference>
<accession>A0A8J3SD80</accession>
<dbReference type="PANTHER" id="PTHR47691:SF3">
    <property type="entry name" value="HTH-TYPE TRANSCRIPTIONAL REGULATOR RV0890C-RELATED"/>
    <property type="match status" value="1"/>
</dbReference>
<reference evidence="1" key="1">
    <citation type="submission" date="2021-01" db="EMBL/GenBank/DDBJ databases">
        <title>Whole genome shotgun sequence of Planobispora rosea NBRC 15558.</title>
        <authorList>
            <person name="Komaki H."/>
            <person name="Tamura T."/>
        </authorList>
    </citation>
    <scope>NUCLEOTIDE SEQUENCE</scope>
    <source>
        <strain evidence="1">NBRC 15558</strain>
    </source>
</reference>
<dbReference type="EMBL" id="BOOI01000063">
    <property type="protein sequence ID" value="GIH87598.1"/>
    <property type="molecule type" value="Genomic_DNA"/>
</dbReference>
<dbReference type="SUPFAM" id="SSF48452">
    <property type="entry name" value="TPR-like"/>
    <property type="match status" value="1"/>
</dbReference>
<gene>
    <name evidence="1" type="ORF">Pro02_60060</name>
</gene>
<comment type="caution">
    <text evidence="1">The sequence shown here is derived from an EMBL/GenBank/DDBJ whole genome shotgun (WGS) entry which is preliminary data.</text>
</comment>
<dbReference type="RefSeq" id="WP_373294391.1">
    <property type="nucleotide sequence ID" value="NZ_BMQP01000042.1"/>
</dbReference>